<accession>A0ABM8BSC2</accession>
<evidence type="ECO:0000256" key="5">
    <source>
        <dbReference type="ARBA" id="ARBA00023125"/>
    </source>
</evidence>
<gene>
    <name evidence="7" type="primary">fur</name>
    <name evidence="7" type="ORF">SHM_03210</name>
</gene>
<dbReference type="InterPro" id="IPR002481">
    <property type="entry name" value="FUR"/>
</dbReference>
<organism evidence="7 8">
    <name type="scientific">Spiroplasma ixodetis</name>
    <dbReference type="NCBI Taxonomy" id="2141"/>
    <lineage>
        <taxon>Bacteria</taxon>
        <taxon>Bacillati</taxon>
        <taxon>Mycoplasmatota</taxon>
        <taxon>Mollicutes</taxon>
        <taxon>Entomoplasmatales</taxon>
        <taxon>Spiroplasmataceae</taxon>
        <taxon>Spiroplasma</taxon>
    </lineage>
</organism>
<keyword evidence="6" id="KW-0804">Transcription</keyword>
<evidence type="ECO:0000313" key="8">
    <source>
        <dbReference type="Proteomes" id="UP001163387"/>
    </source>
</evidence>
<keyword evidence="2" id="KW-0678">Repressor</keyword>
<dbReference type="PANTHER" id="PTHR33202:SF7">
    <property type="entry name" value="FERRIC UPTAKE REGULATION PROTEIN"/>
    <property type="match status" value="1"/>
</dbReference>
<keyword evidence="4" id="KW-0805">Transcription regulation</keyword>
<sequence length="153" mass="18058">MNKNFENIIQKLKDKDYRLTDVRKAVIKVLTLKQHVSINDIISFLTKEGNDNINIMSIYNTIDLLMTEHIIHANVFEGKQIIYELSENTVHIICNFCNKIIHASFEDKQQISPLQEEKLEKLAIKNNFYFSHYKLEIHGICDKCELKIKKMKF</sequence>
<keyword evidence="3" id="KW-0862">Zinc</keyword>
<keyword evidence="8" id="KW-1185">Reference proteome</keyword>
<evidence type="ECO:0000256" key="4">
    <source>
        <dbReference type="ARBA" id="ARBA00023015"/>
    </source>
</evidence>
<dbReference type="Pfam" id="PF01475">
    <property type="entry name" value="FUR"/>
    <property type="match status" value="1"/>
</dbReference>
<proteinExistence type="inferred from homology"/>
<keyword evidence="5" id="KW-0238">DNA-binding</keyword>
<dbReference type="PANTHER" id="PTHR33202">
    <property type="entry name" value="ZINC UPTAKE REGULATION PROTEIN"/>
    <property type="match status" value="1"/>
</dbReference>
<dbReference type="SUPFAM" id="SSF46785">
    <property type="entry name" value="Winged helix' DNA-binding domain"/>
    <property type="match status" value="1"/>
</dbReference>
<reference evidence="7 8" key="1">
    <citation type="journal article" date="2022" name="Front. Microbiol.">
        <title>Male-killing mechanisms vary between Spiroplasma species.</title>
        <authorList>
            <person name="Arai H."/>
            <person name="Inoue M."/>
            <person name="Kageyama D."/>
        </authorList>
    </citation>
    <scope>NUCLEOTIDE SEQUENCE [LARGE SCALE GENOMIC DNA]</scope>
    <source>
        <strain evidence="8">sHm</strain>
    </source>
</reference>
<dbReference type="InterPro" id="IPR036388">
    <property type="entry name" value="WH-like_DNA-bd_sf"/>
</dbReference>
<dbReference type="Gene3D" id="1.10.10.10">
    <property type="entry name" value="Winged helix-like DNA-binding domain superfamily/Winged helix DNA-binding domain"/>
    <property type="match status" value="1"/>
</dbReference>
<dbReference type="RefSeq" id="WP_281748950.1">
    <property type="nucleotide sequence ID" value="NZ_AP026933.1"/>
</dbReference>
<evidence type="ECO:0000256" key="2">
    <source>
        <dbReference type="ARBA" id="ARBA00022491"/>
    </source>
</evidence>
<comment type="similarity">
    <text evidence="1">Belongs to the Fur family.</text>
</comment>
<dbReference type="InterPro" id="IPR043135">
    <property type="entry name" value="Fur_C"/>
</dbReference>
<dbReference type="EMBL" id="AP026933">
    <property type="protein sequence ID" value="BDT02675.1"/>
    <property type="molecule type" value="Genomic_DNA"/>
</dbReference>
<evidence type="ECO:0000256" key="1">
    <source>
        <dbReference type="ARBA" id="ARBA00007957"/>
    </source>
</evidence>
<protein>
    <submittedName>
        <fullName evidence="7">Fur family transcriptional regulator</fullName>
    </submittedName>
</protein>
<dbReference type="Gene3D" id="3.30.1490.190">
    <property type="match status" value="1"/>
</dbReference>
<dbReference type="InterPro" id="IPR036390">
    <property type="entry name" value="WH_DNA-bd_sf"/>
</dbReference>
<dbReference type="Proteomes" id="UP001163387">
    <property type="component" value="Chromosome"/>
</dbReference>
<name>A0ABM8BSC2_9MOLU</name>
<evidence type="ECO:0000256" key="6">
    <source>
        <dbReference type="ARBA" id="ARBA00023163"/>
    </source>
</evidence>
<evidence type="ECO:0000256" key="3">
    <source>
        <dbReference type="ARBA" id="ARBA00022833"/>
    </source>
</evidence>
<evidence type="ECO:0000313" key="7">
    <source>
        <dbReference type="EMBL" id="BDT02675.1"/>
    </source>
</evidence>